<dbReference type="Gene3D" id="1.10.8.1080">
    <property type="match status" value="1"/>
</dbReference>
<dbReference type="InterPro" id="IPR001347">
    <property type="entry name" value="SIS_dom"/>
</dbReference>
<evidence type="ECO:0000256" key="12">
    <source>
        <dbReference type="HAMAP-Rule" id="MF_00068"/>
    </source>
</evidence>
<comment type="caution">
    <text evidence="14">The sequence shown here is derived from an EMBL/GenBank/DDBJ whole genome shotgun (WGS) entry which is preliminary data.</text>
</comment>
<evidence type="ECO:0000256" key="4">
    <source>
        <dbReference type="ARBA" id="ARBA00051747"/>
    </source>
</evidence>
<evidence type="ECO:0000256" key="6">
    <source>
        <dbReference type="ARBA" id="ARBA00060672"/>
    </source>
</evidence>
<dbReference type="Pfam" id="PF20741">
    <property type="entry name" value="GKRP-like_C"/>
    <property type="match status" value="1"/>
</dbReference>
<reference evidence="14 15" key="1">
    <citation type="submission" date="2016-08" db="EMBL/GenBank/DDBJ databases">
        <title>Novel Firmicutes and Novel Genomes.</title>
        <authorList>
            <person name="Poppleton D.I."/>
            <person name="Gribaldo S."/>
        </authorList>
    </citation>
    <scope>NUCLEOTIDE SEQUENCE [LARGE SCALE GENOMIC DNA]</scope>
    <source>
        <strain evidence="14 15">CTT3</strain>
    </source>
</reference>
<organism evidence="14 15">
    <name type="scientific">Thermohalobacter berrensis</name>
    <dbReference type="NCBI Taxonomy" id="99594"/>
    <lineage>
        <taxon>Bacteria</taxon>
        <taxon>Bacillati</taxon>
        <taxon>Bacillota</taxon>
        <taxon>Tissierellia</taxon>
        <taxon>Tissierellales</taxon>
        <taxon>Thermohalobacteraceae</taxon>
        <taxon>Thermohalobacter</taxon>
    </lineage>
</organism>
<evidence type="ECO:0000256" key="10">
    <source>
        <dbReference type="ARBA" id="ARBA00077905"/>
    </source>
</evidence>
<dbReference type="InterPro" id="IPR005486">
    <property type="entry name" value="Glucokinase_regulatory_CS"/>
</dbReference>
<evidence type="ECO:0000256" key="2">
    <source>
        <dbReference type="ARBA" id="ARBA00023239"/>
    </source>
</evidence>
<evidence type="ECO:0000313" key="15">
    <source>
        <dbReference type="Proteomes" id="UP000284177"/>
    </source>
</evidence>
<dbReference type="HAMAP" id="MF_00068">
    <property type="entry name" value="MurQ"/>
    <property type="match status" value="1"/>
</dbReference>
<comment type="pathway">
    <text evidence="6">Cell wall biogenesis.</text>
</comment>
<dbReference type="GO" id="GO:0097173">
    <property type="term" value="P:N-acetylmuramic acid catabolic process"/>
    <property type="evidence" value="ECO:0007669"/>
    <property type="project" value="UniProtKB-UniPathway"/>
</dbReference>
<evidence type="ECO:0000256" key="11">
    <source>
        <dbReference type="ARBA" id="ARBA00084049"/>
    </source>
</evidence>
<sequence length="307" mass="33364">MDAKKLAKLTTESRNPNTLNIDTMSTHEIVTAINEEDKKVAYAVEKAKEKIAEAIDLITERLSKGGRLFYVGAGTSGRLGIVDASECPPTFGVSHELVQGVIAGGNEAIFKATEGAEDNKELGKEDLKNRGLNNKDVVCGIAASGRTPYVIGALEYAKELGALTVSITMNSESKISKMVDVPISIEVGPEVITGSTRMKAGTAQKMILNMLSTGTMIKLGKVYSNLMVDVKVSNEKLFNRAKRIIMITTGVDEDKAEEMLKRSNNNVKLAIMMIKTGLEKEEAERLLNKNSGHIRRALGDYENEVNK</sequence>
<comment type="function">
    <text evidence="12">Specifically catalyzes the cleavage of the D-lactyl ether substituent of MurNAc 6-phosphate, producing GlcNAc 6-phosphate and D-lactate.</text>
</comment>
<dbReference type="GO" id="GO:0016835">
    <property type="term" value="F:carbon-oxygen lyase activity"/>
    <property type="evidence" value="ECO:0007669"/>
    <property type="project" value="UniProtKB-UniRule"/>
</dbReference>
<feature type="active site" description="Proton donor" evidence="12">
    <location>
        <position position="86"/>
    </location>
</feature>
<dbReference type="NCBIfam" id="NF003915">
    <property type="entry name" value="PRK05441.1"/>
    <property type="match status" value="1"/>
</dbReference>
<comment type="miscellaneous">
    <text evidence="12">A lyase-type mechanism (elimination/hydration) is suggested for the cleavage of the lactyl ether bond of MurNAc 6-phosphate, with the formation of an alpha,beta-unsaturated aldehyde intermediate with (E)-stereochemistry, followed by the syn addition of water to give product.</text>
</comment>
<dbReference type="AlphaFoldDB" id="A0A419T4A9"/>
<dbReference type="GO" id="GO:0016803">
    <property type="term" value="F:ether hydrolase activity"/>
    <property type="evidence" value="ECO:0007669"/>
    <property type="project" value="TreeGrafter"/>
</dbReference>
<evidence type="ECO:0000256" key="1">
    <source>
        <dbReference type="ARBA" id="ARBA00011738"/>
    </source>
</evidence>
<dbReference type="GO" id="GO:0009254">
    <property type="term" value="P:peptidoglycan turnover"/>
    <property type="evidence" value="ECO:0007669"/>
    <property type="project" value="TreeGrafter"/>
</dbReference>
<feature type="active site" evidence="12">
    <location>
        <position position="117"/>
    </location>
</feature>
<dbReference type="Pfam" id="PF22645">
    <property type="entry name" value="GKRP_SIS_N"/>
    <property type="match status" value="1"/>
</dbReference>
<dbReference type="OrthoDB" id="9813395at2"/>
<comment type="pathway">
    <text evidence="12">Amino-sugar metabolism; N-acetylmuramate degradation.</text>
</comment>
<evidence type="ECO:0000256" key="9">
    <source>
        <dbReference type="ARBA" id="ARBA00070061"/>
    </source>
</evidence>
<comment type="catalytic activity">
    <reaction evidence="4 12">
        <text>N-acetyl-D-muramate 6-phosphate + H2O = N-acetyl-D-glucosamine 6-phosphate + (R)-lactate</text>
        <dbReference type="Rhea" id="RHEA:26410"/>
        <dbReference type="ChEBI" id="CHEBI:15377"/>
        <dbReference type="ChEBI" id="CHEBI:16004"/>
        <dbReference type="ChEBI" id="CHEBI:57513"/>
        <dbReference type="ChEBI" id="CHEBI:58722"/>
        <dbReference type="EC" id="4.2.1.126"/>
    </reaction>
</comment>
<dbReference type="Proteomes" id="UP000284177">
    <property type="component" value="Unassembled WGS sequence"/>
</dbReference>
<dbReference type="UniPathway" id="UPA00342"/>
<evidence type="ECO:0000259" key="13">
    <source>
        <dbReference type="PROSITE" id="PS51464"/>
    </source>
</evidence>
<proteinExistence type="inferred from homology"/>
<name>A0A419T4A9_9FIRM</name>
<evidence type="ECO:0000256" key="7">
    <source>
        <dbReference type="ARBA" id="ARBA00061234"/>
    </source>
</evidence>
<evidence type="ECO:0000313" key="14">
    <source>
        <dbReference type="EMBL" id="RKD32253.1"/>
    </source>
</evidence>
<evidence type="ECO:0000256" key="3">
    <source>
        <dbReference type="ARBA" id="ARBA00023277"/>
    </source>
</evidence>
<dbReference type="InterPro" id="IPR005488">
    <property type="entry name" value="Etherase_MurQ"/>
</dbReference>
<dbReference type="NCBIfam" id="TIGR00274">
    <property type="entry name" value="N-acetylmuramic acid 6-phosphate etherase"/>
    <property type="match status" value="1"/>
</dbReference>
<dbReference type="Gene3D" id="3.40.50.10490">
    <property type="entry name" value="Glucose-6-phosphate isomerase like protein, domain 1"/>
    <property type="match status" value="1"/>
</dbReference>
<evidence type="ECO:0000256" key="5">
    <source>
        <dbReference type="ARBA" id="ARBA00060595"/>
    </source>
</evidence>
<dbReference type="EC" id="4.2.1.126" evidence="8 12"/>
<dbReference type="PANTHER" id="PTHR10088">
    <property type="entry name" value="GLUCOKINASE REGULATORY PROTEIN"/>
    <property type="match status" value="1"/>
</dbReference>
<dbReference type="FunFam" id="1.10.8.1080:FF:000001">
    <property type="entry name" value="N-acetylmuramic acid 6-phosphate etherase"/>
    <property type="match status" value="1"/>
</dbReference>
<feature type="domain" description="SIS" evidence="13">
    <location>
        <begin position="58"/>
        <end position="221"/>
    </location>
</feature>
<dbReference type="GO" id="GO:0046348">
    <property type="term" value="P:amino sugar catabolic process"/>
    <property type="evidence" value="ECO:0007669"/>
    <property type="project" value="InterPro"/>
</dbReference>
<dbReference type="PROSITE" id="PS51464">
    <property type="entry name" value="SIS"/>
    <property type="match status" value="1"/>
</dbReference>
<gene>
    <name evidence="12" type="primary">murQ</name>
    <name evidence="14" type="ORF">BET03_02775</name>
</gene>
<keyword evidence="15" id="KW-1185">Reference proteome</keyword>
<comment type="similarity">
    <text evidence="7 12">Belongs to the GCKR-like family. MurNAc-6-P etherase subfamily.</text>
</comment>
<dbReference type="PROSITE" id="PS01272">
    <property type="entry name" value="GCKR"/>
    <property type="match status" value="1"/>
</dbReference>
<dbReference type="PANTHER" id="PTHR10088:SF4">
    <property type="entry name" value="GLUCOKINASE REGULATORY PROTEIN"/>
    <property type="match status" value="1"/>
</dbReference>
<dbReference type="GO" id="GO:0097367">
    <property type="term" value="F:carbohydrate derivative binding"/>
    <property type="evidence" value="ECO:0007669"/>
    <property type="project" value="InterPro"/>
</dbReference>
<dbReference type="SUPFAM" id="SSF53697">
    <property type="entry name" value="SIS domain"/>
    <property type="match status" value="1"/>
</dbReference>
<comment type="pathway">
    <text evidence="5">Amino-sugar metabolism; 1,6-anhydro-N-acetylmuramate degradation.</text>
</comment>
<dbReference type="EMBL" id="MCIB01000012">
    <property type="protein sequence ID" value="RKD32253.1"/>
    <property type="molecule type" value="Genomic_DNA"/>
</dbReference>
<comment type="subunit">
    <text evidence="1 12">Homodimer.</text>
</comment>
<keyword evidence="3 12" id="KW-0119">Carbohydrate metabolism</keyword>
<keyword evidence="2 12" id="KW-0456">Lyase</keyword>
<protein>
    <recommendedName>
        <fullName evidence="9 12">N-acetylmuramic acid 6-phosphate etherase</fullName>
        <shortName evidence="12">MurNAc-6-P etherase</shortName>
        <ecNumber evidence="8 12">4.2.1.126</ecNumber>
    </recommendedName>
    <alternativeName>
        <fullName evidence="11 12">N-acetylmuramic acid 6-phosphate hydrolase</fullName>
    </alternativeName>
    <alternativeName>
        <fullName evidence="10 12">N-acetylmuramic acid 6-phosphate lyase</fullName>
    </alternativeName>
</protein>
<dbReference type="InterPro" id="IPR046348">
    <property type="entry name" value="SIS_dom_sf"/>
</dbReference>
<accession>A0A419T4A9</accession>
<dbReference type="NCBIfam" id="NF009222">
    <property type="entry name" value="PRK12570.1"/>
    <property type="match status" value="1"/>
</dbReference>
<dbReference type="FunFam" id="3.40.50.10490:FF:000014">
    <property type="entry name" value="N-acetylmuramic acid 6-phosphate etherase"/>
    <property type="match status" value="1"/>
</dbReference>
<evidence type="ECO:0000256" key="8">
    <source>
        <dbReference type="ARBA" id="ARBA00067056"/>
    </source>
</evidence>
<dbReference type="InterPro" id="IPR040190">
    <property type="entry name" value="MURQ/GCKR"/>
</dbReference>
<dbReference type="CDD" id="cd05007">
    <property type="entry name" value="SIS_Etherase"/>
    <property type="match status" value="1"/>
</dbReference>